<evidence type="ECO:0000313" key="2">
    <source>
        <dbReference type="EMBL" id="CAA9442690.1"/>
    </source>
</evidence>
<dbReference type="EMBL" id="CADCVF010000002">
    <property type="protein sequence ID" value="CAA9442690.1"/>
    <property type="molecule type" value="Genomic_DNA"/>
</dbReference>
<reference evidence="2" key="1">
    <citation type="submission" date="2020-02" db="EMBL/GenBank/DDBJ databases">
        <authorList>
            <person name="Meier V. D."/>
        </authorList>
    </citation>
    <scope>NUCLEOTIDE SEQUENCE</scope>
    <source>
        <strain evidence="2">AVDCRST_MAG58</strain>
    </source>
</reference>
<feature type="compositionally biased region" description="Basic residues" evidence="1">
    <location>
        <begin position="141"/>
        <end position="160"/>
    </location>
</feature>
<feature type="non-terminal residue" evidence="2">
    <location>
        <position position="276"/>
    </location>
</feature>
<feature type="region of interest" description="Disordered" evidence="1">
    <location>
        <begin position="1"/>
        <end position="24"/>
    </location>
</feature>
<protein>
    <submittedName>
        <fullName evidence="2">Spermidine/putrescine import ABC transporter permease protein PotC</fullName>
    </submittedName>
</protein>
<proteinExistence type="predicted"/>
<gene>
    <name evidence="2" type="ORF">AVDCRST_MAG58-98</name>
</gene>
<name>A0A6J4QJR5_9ACTN</name>
<feature type="region of interest" description="Disordered" evidence="1">
    <location>
        <begin position="245"/>
        <end position="276"/>
    </location>
</feature>
<accession>A0A6J4QJR5</accession>
<feature type="non-terminal residue" evidence="2">
    <location>
        <position position="1"/>
    </location>
</feature>
<feature type="compositionally biased region" description="Basic residues" evidence="1">
    <location>
        <begin position="245"/>
        <end position="258"/>
    </location>
</feature>
<feature type="compositionally biased region" description="Basic and acidic residues" evidence="1">
    <location>
        <begin position="1"/>
        <end position="15"/>
    </location>
</feature>
<feature type="compositionally biased region" description="Basic and acidic residues" evidence="1">
    <location>
        <begin position="116"/>
        <end position="126"/>
    </location>
</feature>
<sequence length="276" mass="30715">EREDRRPRLQGRGEDPGSGAVAVLGPDLRFPVRPDPGPDVLLVQLQQEHAELDRLLYRMVRGAPSGRDHPPSLLQLYEGRGDGHAHRHRHRYVHGAGAHAPRLQGQAGGRHHHLRGHGDARDRGRSEPAGLLCGHPDPARHRARHSDHSHRARGVHRLVRDHRGAGAPRGDGRVSRRSGPGSWGQPDDDLSTGNATLDLSRRHGRGPAGVHAVLRRLRDYVLRLGRGIEHAALEDLLHDQVRRHAGHQRALHRGARGHHSLDLRRQPPPRAKRKLL</sequence>
<dbReference type="AlphaFoldDB" id="A0A6J4QJR5"/>
<evidence type="ECO:0000256" key="1">
    <source>
        <dbReference type="SAM" id="MobiDB-lite"/>
    </source>
</evidence>
<organism evidence="2">
    <name type="scientific">uncultured Rubrobacteraceae bacterium</name>
    <dbReference type="NCBI Taxonomy" id="349277"/>
    <lineage>
        <taxon>Bacteria</taxon>
        <taxon>Bacillati</taxon>
        <taxon>Actinomycetota</taxon>
        <taxon>Rubrobacteria</taxon>
        <taxon>Rubrobacterales</taxon>
        <taxon>Rubrobacteraceae</taxon>
        <taxon>environmental samples</taxon>
    </lineage>
</organism>
<feature type="region of interest" description="Disordered" evidence="1">
    <location>
        <begin position="101"/>
        <end position="206"/>
    </location>
</feature>